<keyword evidence="9" id="KW-1278">Translocase</keyword>
<keyword evidence="9" id="KW-0249">Electron transport</keyword>
<keyword evidence="9" id="KW-0830">Ubiquinone</keyword>
<keyword evidence="9" id="KW-0679">Respiratory chain</keyword>
<dbReference type="EC" id="7.1.1.2" evidence="9"/>
<feature type="transmembrane region" description="Helical" evidence="9">
    <location>
        <begin position="6"/>
        <end position="24"/>
    </location>
</feature>
<dbReference type="GO" id="GO:0031966">
    <property type="term" value="C:mitochondrial membrane"/>
    <property type="evidence" value="ECO:0007669"/>
    <property type="project" value="UniProtKB-SubCell"/>
</dbReference>
<dbReference type="PANTHER" id="PTHR11058">
    <property type="entry name" value="NADH-UBIQUINONE OXIDOREDUCTASE CHAIN 3"/>
    <property type="match status" value="1"/>
</dbReference>
<organism evidence="10">
    <name type="scientific">Podura aquatica</name>
    <name type="common">water springtail</name>
    <dbReference type="NCBI Taxonomy" id="50589"/>
    <lineage>
        <taxon>Eukaryota</taxon>
        <taxon>Metazoa</taxon>
        <taxon>Ecdysozoa</taxon>
        <taxon>Arthropoda</taxon>
        <taxon>Hexapoda</taxon>
        <taxon>Collembola</taxon>
        <taxon>Poduromorpha</taxon>
        <taxon>Poduroidea</taxon>
        <taxon>Poduridae</taxon>
        <taxon>Podura</taxon>
    </lineage>
</organism>
<evidence type="ECO:0000256" key="9">
    <source>
        <dbReference type="RuleBase" id="RU003640"/>
    </source>
</evidence>
<feature type="transmembrane region" description="Helical" evidence="9">
    <location>
        <begin position="86"/>
        <end position="106"/>
    </location>
</feature>
<evidence type="ECO:0000256" key="2">
    <source>
        <dbReference type="ARBA" id="ARBA00008472"/>
    </source>
</evidence>
<reference evidence="10" key="1">
    <citation type="journal article" date="2005" name="Proc. R. Soc. B">
        <title>Mitochondrial genomes suggest that hexapods and crustaceans are mutually paraphyletic.</title>
        <authorList>
            <person name="Cook C.E."/>
            <person name="Yue Q."/>
            <person name="Akam M."/>
        </authorList>
    </citation>
    <scope>NUCLEOTIDE SEQUENCE</scope>
</reference>
<comment type="subcellular location">
    <subcellularLocation>
        <location evidence="1">Membrane</location>
    </subcellularLocation>
    <subcellularLocation>
        <location evidence="9">Mitochondrion membrane</location>
        <topology evidence="9">Multi-pass membrane protein</topology>
    </subcellularLocation>
</comment>
<comment type="similarity">
    <text evidence="2 9">Belongs to the complex I subunit 3 family.</text>
</comment>
<comment type="function">
    <text evidence="9">Core subunit of the mitochondrial membrane respiratory chain NADH dehydrogenase (Complex I) which catalyzes electron transfer from NADH through the respiratory chain, using ubiquinone as an electron acceptor. Essential for the catalytic activity of complex I.</text>
</comment>
<evidence type="ECO:0000256" key="1">
    <source>
        <dbReference type="ARBA" id="ARBA00004370"/>
    </source>
</evidence>
<dbReference type="PANTHER" id="PTHR11058:SF9">
    <property type="entry name" value="NADH-UBIQUINONE OXIDOREDUCTASE CHAIN 3"/>
    <property type="match status" value="1"/>
</dbReference>
<evidence type="ECO:0000256" key="4">
    <source>
        <dbReference type="ARBA" id="ARBA00022448"/>
    </source>
</evidence>
<gene>
    <name evidence="10" type="primary">ND3</name>
</gene>
<keyword evidence="5 9" id="KW-0812">Transmembrane</keyword>
<dbReference type="EMBL" id="AY639939">
    <property type="protein sequence ID" value="AAT69338.1"/>
    <property type="molecule type" value="Genomic_DNA"/>
</dbReference>
<sequence>MIMLLIMVGLGLPLALILVNTIMFKKSYISKEKLSAFECGFDPKNQARLPFSMRFYLIAIIFLIFDIELALIMPFPLVHSLQEQEFINFTFTFFTFILLAGVLHEWTQGALNWSI</sequence>
<evidence type="ECO:0000313" key="10">
    <source>
        <dbReference type="EMBL" id="AAT69338.1"/>
    </source>
</evidence>
<dbReference type="GO" id="GO:0008137">
    <property type="term" value="F:NADH dehydrogenase (ubiquinone) activity"/>
    <property type="evidence" value="ECO:0007669"/>
    <property type="project" value="UniProtKB-UniRule"/>
</dbReference>
<evidence type="ECO:0000256" key="6">
    <source>
        <dbReference type="ARBA" id="ARBA00022989"/>
    </source>
</evidence>
<keyword evidence="9 10" id="KW-0496">Mitochondrion</keyword>
<dbReference type="GO" id="GO:0030964">
    <property type="term" value="C:NADH dehydrogenase complex"/>
    <property type="evidence" value="ECO:0007669"/>
    <property type="project" value="TreeGrafter"/>
</dbReference>
<keyword evidence="6 9" id="KW-1133">Transmembrane helix</keyword>
<dbReference type="Gene3D" id="1.20.58.1610">
    <property type="entry name" value="NADH:ubiquinone/plastoquinone oxidoreductase, chain 3"/>
    <property type="match status" value="1"/>
</dbReference>
<keyword evidence="9" id="KW-0520">NAD</keyword>
<dbReference type="GeneID" id="2914114"/>
<proteinExistence type="inferred from homology"/>
<dbReference type="RefSeq" id="YP_054476.1">
    <property type="nucleotide sequence ID" value="NC_006075.1"/>
</dbReference>
<evidence type="ECO:0000256" key="3">
    <source>
        <dbReference type="ARBA" id="ARBA00021007"/>
    </source>
</evidence>
<keyword evidence="7 9" id="KW-0472">Membrane</keyword>
<protein>
    <recommendedName>
        <fullName evidence="3 9">NADH-ubiquinone oxidoreductase chain 3</fullName>
        <ecNumber evidence="9">7.1.1.2</ecNumber>
    </recommendedName>
</protein>
<evidence type="ECO:0000256" key="8">
    <source>
        <dbReference type="ARBA" id="ARBA00049551"/>
    </source>
</evidence>
<evidence type="ECO:0000256" key="5">
    <source>
        <dbReference type="ARBA" id="ARBA00022692"/>
    </source>
</evidence>
<evidence type="ECO:0000256" key="7">
    <source>
        <dbReference type="ARBA" id="ARBA00023136"/>
    </source>
</evidence>
<dbReference type="Pfam" id="PF00507">
    <property type="entry name" value="Oxidored_q4"/>
    <property type="match status" value="1"/>
</dbReference>
<dbReference type="InterPro" id="IPR038430">
    <property type="entry name" value="NDAH_ubi_oxred_su3_sf"/>
</dbReference>
<dbReference type="CTD" id="4537"/>
<accession>Q6DVG1</accession>
<dbReference type="AlphaFoldDB" id="Q6DVG1"/>
<dbReference type="InterPro" id="IPR000440">
    <property type="entry name" value="NADH_UbQ/plastoQ_OxRdtase_su3"/>
</dbReference>
<name>Q6DVG1_9HEXA</name>
<feature type="transmembrane region" description="Helical" evidence="9">
    <location>
        <begin position="55"/>
        <end position="74"/>
    </location>
</feature>
<geneLocation type="mitochondrion" evidence="10"/>
<comment type="catalytic activity">
    <reaction evidence="8 9">
        <text>a ubiquinone + NADH + 5 H(+)(in) = a ubiquinol + NAD(+) + 4 H(+)(out)</text>
        <dbReference type="Rhea" id="RHEA:29091"/>
        <dbReference type="Rhea" id="RHEA-COMP:9565"/>
        <dbReference type="Rhea" id="RHEA-COMP:9566"/>
        <dbReference type="ChEBI" id="CHEBI:15378"/>
        <dbReference type="ChEBI" id="CHEBI:16389"/>
        <dbReference type="ChEBI" id="CHEBI:17976"/>
        <dbReference type="ChEBI" id="CHEBI:57540"/>
        <dbReference type="ChEBI" id="CHEBI:57945"/>
        <dbReference type="EC" id="7.1.1.2"/>
    </reaction>
</comment>
<keyword evidence="4 9" id="KW-0813">Transport</keyword>